<proteinExistence type="predicted"/>
<reference evidence="2" key="1">
    <citation type="submission" date="2019-11" db="UniProtKB">
        <authorList>
            <consortium name="WormBaseParasite"/>
        </authorList>
    </citation>
    <scope>IDENTIFICATION</scope>
</reference>
<keyword evidence="1" id="KW-0472">Membrane</keyword>
<keyword evidence="1" id="KW-1133">Transmembrane helix</keyword>
<organism evidence="2">
    <name type="scientific">Mesocestoides corti</name>
    <name type="common">Flatworm</name>
    <dbReference type="NCBI Taxonomy" id="53468"/>
    <lineage>
        <taxon>Eukaryota</taxon>
        <taxon>Metazoa</taxon>
        <taxon>Spiralia</taxon>
        <taxon>Lophotrochozoa</taxon>
        <taxon>Platyhelminthes</taxon>
        <taxon>Cestoda</taxon>
        <taxon>Eucestoda</taxon>
        <taxon>Cyclophyllidea</taxon>
        <taxon>Mesocestoididae</taxon>
        <taxon>Mesocestoides</taxon>
    </lineage>
</organism>
<feature type="transmembrane region" description="Helical" evidence="1">
    <location>
        <begin position="91"/>
        <end position="119"/>
    </location>
</feature>
<accession>A0A5K3EZ62</accession>
<evidence type="ECO:0000313" key="2">
    <source>
        <dbReference type="WBParaSite" id="MCU_003723-RA"/>
    </source>
</evidence>
<evidence type="ECO:0000256" key="1">
    <source>
        <dbReference type="SAM" id="Phobius"/>
    </source>
</evidence>
<dbReference type="AlphaFoldDB" id="A0A5K3EZ62"/>
<dbReference type="WBParaSite" id="MCU_003723-RA">
    <property type="protein sequence ID" value="MCU_003723-RA"/>
    <property type="gene ID" value="MCU_003723"/>
</dbReference>
<keyword evidence="1" id="KW-0812">Transmembrane</keyword>
<protein>
    <submittedName>
        <fullName evidence="2">Ion_trans domain-containing protein</fullName>
    </submittedName>
</protein>
<name>A0A5K3EZ62_MESCO</name>
<sequence>MPSPNRPSLAVCSVKCRGSHAGLGVGPRDSGKLAHSQTSPHCFFRAWSQSINPRHSSAHSQNFFLQEAIYFVHCQHPQSGHPSGQQPNTSLLTLITVWLIMILQVGGWVAVAGLSAAHINLEKETGFL</sequence>